<dbReference type="Proteomes" id="UP000031552">
    <property type="component" value="Unassembled WGS sequence"/>
</dbReference>
<keyword evidence="1" id="KW-0175">Coiled coil</keyword>
<sequence>MMKMPIYPLIQVVEVKKRRVENQEKVVKLKQDALDQELKRLKEREAERDKVLNHYNDKLEQLRAEFDHGTTSEKIIQMKVYLKEVKERLKVEEKKVKEQKEQVEVARKDLEQAQKELKKRRLDVDKLNTHREDWEKEMMKEIEIKEAVELDEMGTVIFLKQMRESKE</sequence>
<dbReference type="Gene3D" id="1.10.287.1700">
    <property type="match status" value="1"/>
</dbReference>
<comment type="caution">
    <text evidence="2">The sequence shown here is derived from an EMBL/GenBank/DDBJ whole genome shotgun (WGS) entry which is preliminary data.</text>
</comment>
<dbReference type="InterPro" id="IPR053716">
    <property type="entry name" value="Flag_assembly_chemotaxis_eff"/>
</dbReference>
<evidence type="ECO:0000256" key="1">
    <source>
        <dbReference type="SAM" id="Coils"/>
    </source>
</evidence>
<evidence type="ECO:0000313" key="3">
    <source>
        <dbReference type="Proteomes" id="UP000031552"/>
    </source>
</evidence>
<evidence type="ECO:0008006" key="4">
    <source>
        <dbReference type="Google" id="ProtNLM"/>
    </source>
</evidence>
<organism evidence="2 3">
    <name type="scientific">Candidatus Criblamydia sequanensis CRIB-18</name>
    <dbReference type="NCBI Taxonomy" id="1437425"/>
    <lineage>
        <taxon>Bacteria</taxon>
        <taxon>Pseudomonadati</taxon>
        <taxon>Chlamydiota</taxon>
        <taxon>Chlamydiia</taxon>
        <taxon>Parachlamydiales</taxon>
        <taxon>Candidatus Criblamydiaceae</taxon>
        <taxon>Candidatus Criblamydia</taxon>
    </lineage>
</organism>
<dbReference type="RefSeq" id="WP_237559183.1">
    <property type="nucleotide sequence ID" value="NZ_CCEJ010000001.1"/>
</dbReference>
<keyword evidence="3" id="KW-1185">Reference proteome</keyword>
<dbReference type="AlphaFoldDB" id="A0A090CZQ2"/>
<protein>
    <recommendedName>
        <fullName evidence="4">Type III secretion T3S chaperone</fullName>
    </recommendedName>
</protein>
<reference evidence="2" key="1">
    <citation type="submission" date="2013-12" db="EMBL/GenBank/DDBJ databases">
        <authorList>
            <person name="Linke B."/>
        </authorList>
    </citation>
    <scope>NUCLEOTIDE SEQUENCE [LARGE SCALE GENOMIC DNA]</scope>
    <source>
        <strain evidence="2">CRIB-18</strain>
    </source>
</reference>
<gene>
    <name evidence="2" type="ORF">CSEC_0101</name>
</gene>
<evidence type="ECO:0000313" key="2">
    <source>
        <dbReference type="EMBL" id="CDR32945.1"/>
    </source>
</evidence>
<accession>A0A090CZQ2</accession>
<reference evidence="2" key="2">
    <citation type="submission" date="2014-09" db="EMBL/GenBank/DDBJ databases">
        <title>Criblamydia sequanensis harbors a mega-plasmid encoding arsenite resistance.</title>
        <authorList>
            <person name="Bertelli C."/>
            <person name="Goesmann A."/>
            <person name="Greub G."/>
        </authorList>
    </citation>
    <scope>NUCLEOTIDE SEQUENCE [LARGE SCALE GENOMIC DNA]</scope>
    <source>
        <strain evidence="2">CRIB-18</strain>
    </source>
</reference>
<dbReference type="Pfam" id="PF16789">
    <property type="entry name" value="YscO-like"/>
    <property type="match status" value="1"/>
</dbReference>
<dbReference type="InterPro" id="IPR031869">
    <property type="entry name" value="YscO-like"/>
</dbReference>
<dbReference type="STRING" id="1437425.CSEC_0101"/>
<dbReference type="EMBL" id="CCEJ010000001">
    <property type="protein sequence ID" value="CDR32945.1"/>
    <property type="molecule type" value="Genomic_DNA"/>
</dbReference>
<proteinExistence type="predicted"/>
<name>A0A090CZQ2_9BACT</name>
<feature type="coiled-coil region" evidence="1">
    <location>
        <begin position="82"/>
        <end position="130"/>
    </location>
</feature>
<dbReference type="eggNOG" id="ENOG5031B3S">
    <property type="taxonomic scope" value="Bacteria"/>
</dbReference>